<dbReference type="GO" id="GO:0004930">
    <property type="term" value="F:G protein-coupled receptor activity"/>
    <property type="evidence" value="ECO:0007669"/>
    <property type="project" value="UniProtKB-KW"/>
</dbReference>
<dbReference type="InterPro" id="IPR043458">
    <property type="entry name" value="GPR158/179"/>
</dbReference>
<keyword evidence="3" id="KW-1003">Cell membrane</keyword>
<dbReference type="GO" id="GO:0045211">
    <property type="term" value="C:postsynaptic membrane"/>
    <property type="evidence" value="ECO:0007669"/>
    <property type="project" value="UniProtKB-SubCell"/>
</dbReference>
<keyword evidence="8" id="KW-0297">G-protein coupled receptor</keyword>
<keyword evidence="7" id="KW-0770">Synapse</keyword>
<feature type="transmembrane region" description="Helical" evidence="18">
    <location>
        <begin position="322"/>
        <end position="343"/>
    </location>
</feature>
<keyword evidence="21" id="KW-1185">Reference proteome</keyword>
<dbReference type="PROSITE" id="PS50259">
    <property type="entry name" value="G_PROTEIN_RECEP_F3_4"/>
    <property type="match status" value="1"/>
</dbReference>
<evidence type="ECO:0000256" key="18">
    <source>
        <dbReference type="SAM" id="Phobius"/>
    </source>
</evidence>
<evidence type="ECO:0000256" key="6">
    <source>
        <dbReference type="ARBA" id="ARBA00022989"/>
    </source>
</evidence>
<dbReference type="InterPro" id="IPR054714">
    <property type="entry name" value="GPR158_179_extracellular"/>
</dbReference>
<evidence type="ECO:0000256" key="11">
    <source>
        <dbReference type="ARBA" id="ARBA00023170"/>
    </source>
</evidence>
<keyword evidence="14" id="KW-0628">Postsynaptic cell membrane</keyword>
<evidence type="ECO:0000313" key="21">
    <source>
        <dbReference type="Proteomes" id="UP000288716"/>
    </source>
</evidence>
<evidence type="ECO:0000256" key="12">
    <source>
        <dbReference type="ARBA" id="ARBA00023180"/>
    </source>
</evidence>
<keyword evidence="5" id="KW-0732">Signal</keyword>
<dbReference type="Pfam" id="PF00003">
    <property type="entry name" value="7tm_3"/>
    <property type="match status" value="1"/>
</dbReference>
<feature type="transmembrane region" description="Helical" evidence="18">
    <location>
        <begin position="259"/>
        <end position="279"/>
    </location>
</feature>
<evidence type="ECO:0000256" key="8">
    <source>
        <dbReference type="ARBA" id="ARBA00023040"/>
    </source>
</evidence>
<evidence type="ECO:0000256" key="2">
    <source>
        <dbReference type="ARBA" id="ARBA00007242"/>
    </source>
</evidence>
<evidence type="ECO:0000259" key="19">
    <source>
        <dbReference type="PROSITE" id="PS50259"/>
    </source>
</evidence>
<reference evidence="20 21" key="1">
    <citation type="journal article" date="2018" name="Gigascience">
        <title>Genomes of trombidid mites reveal novel predicted allergens and laterally-transferred genes associated with secondary metabolism.</title>
        <authorList>
            <person name="Dong X."/>
            <person name="Chaisiri K."/>
            <person name="Xia D."/>
            <person name="Armstrong S.D."/>
            <person name="Fang Y."/>
            <person name="Donnelly M.J."/>
            <person name="Kadowaki T."/>
            <person name="McGarry J.W."/>
            <person name="Darby A.C."/>
            <person name="Makepeace B.L."/>
        </authorList>
    </citation>
    <scope>NUCLEOTIDE SEQUENCE [LARGE SCALE GENOMIC DNA]</scope>
    <source>
        <strain evidence="20">UoL-UT</strain>
    </source>
</reference>
<feature type="transmembrane region" description="Helical" evidence="18">
    <location>
        <begin position="291"/>
        <end position="310"/>
    </location>
</feature>
<dbReference type="SUPFAM" id="SSF57184">
    <property type="entry name" value="Growth factor receptor domain"/>
    <property type="match status" value="1"/>
</dbReference>
<dbReference type="PANTHER" id="PTHR32546">
    <property type="entry name" value="G-PROTEIN COUPLED RECEPTOR 158-RELATED"/>
    <property type="match status" value="1"/>
</dbReference>
<dbReference type="InterPro" id="IPR017978">
    <property type="entry name" value="GPCR_3_C"/>
</dbReference>
<keyword evidence="10" id="KW-1015">Disulfide bond</keyword>
<feature type="compositionally biased region" description="Basic residues" evidence="17">
    <location>
        <begin position="427"/>
        <end position="452"/>
    </location>
</feature>
<name>A0A443SN45_9ACAR</name>
<comment type="caution">
    <text evidence="20">The sequence shown here is derived from an EMBL/GenBank/DDBJ whole genome shotgun (WGS) entry which is preliminary data.</text>
</comment>
<evidence type="ECO:0000256" key="13">
    <source>
        <dbReference type="ARBA" id="ARBA00023224"/>
    </source>
</evidence>
<dbReference type="STRING" id="299467.A0A443SN45"/>
<proteinExistence type="inferred from homology"/>
<feature type="domain" description="G-protein coupled receptors family 3 profile" evidence="19">
    <location>
        <begin position="87"/>
        <end position="366"/>
    </location>
</feature>
<keyword evidence="15" id="KW-0966">Cell projection</keyword>
<dbReference type="AlphaFoldDB" id="A0A443SN45"/>
<evidence type="ECO:0000256" key="17">
    <source>
        <dbReference type="SAM" id="MobiDB-lite"/>
    </source>
</evidence>
<accession>A0A443SN45</accession>
<dbReference type="Pfam" id="PF22572">
    <property type="entry name" value="GPR158_179_EC"/>
    <property type="match status" value="1"/>
</dbReference>
<evidence type="ECO:0000256" key="9">
    <source>
        <dbReference type="ARBA" id="ARBA00023136"/>
    </source>
</evidence>
<dbReference type="GO" id="GO:0043005">
    <property type="term" value="C:neuron projection"/>
    <property type="evidence" value="ECO:0007669"/>
    <property type="project" value="UniProtKB-SubCell"/>
</dbReference>
<evidence type="ECO:0000256" key="15">
    <source>
        <dbReference type="ARBA" id="ARBA00023273"/>
    </source>
</evidence>
<evidence type="ECO:0000256" key="10">
    <source>
        <dbReference type="ARBA" id="ARBA00023157"/>
    </source>
</evidence>
<evidence type="ECO:0000256" key="7">
    <source>
        <dbReference type="ARBA" id="ARBA00023018"/>
    </source>
</evidence>
<protein>
    <recommendedName>
        <fullName evidence="19">G-protein coupled receptors family 3 profile domain-containing protein</fullName>
    </recommendedName>
</protein>
<gene>
    <name evidence="20" type="ORF">B4U80_01585</name>
</gene>
<evidence type="ECO:0000256" key="5">
    <source>
        <dbReference type="ARBA" id="ARBA00022729"/>
    </source>
</evidence>
<dbReference type="PANTHER" id="PTHR32546:SF26">
    <property type="entry name" value="SMOG, ISOFORM D"/>
    <property type="match status" value="1"/>
</dbReference>
<feature type="transmembrane region" description="Helical" evidence="18">
    <location>
        <begin position="157"/>
        <end position="175"/>
    </location>
</feature>
<feature type="transmembrane region" description="Helical" evidence="18">
    <location>
        <begin position="90"/>
        <end position="112"/>
    </location>
</feature>
<organism evidence="20 21">
    <name type="scientific">Leptotrombidium deliense</name>
    <dbReference type="NCBI Taxonomy" id="299467"/>
    <lineage>
        <taxon>Eukaryota</taxon>
        <taxon>Metazoa</taxon>
        <taxon>Ecdysozoa</taxon>
        <taxon>Arthropoda</taxon>
        <taxon>Chelicerata</taxon>
        <taxon>Arachnida</taxon>
        <taxon>Acari</taxon>
        <taxon>Acariformes</taxon>
        <taxon>Trombidiformes</taxon>
        <taxon>Prostigmata</taxon>
        <taxon>Anystina</taxon>
        <taxon>Parasitengona</taxon>
        <taxon>Trombiculoidea</taxon>
        <taxon>Trombiculidae</taxon>
        <taxon>Leptotrombidium</taxon>
    </lineage>
</organism>
<feature type="transmembrane region" description="Helical" evidence="18">
    <location>
        <begin position="196"/>
        <end position="217"/>
    </location>
</feature>
<dbReference type="CDD" id="cd15293">
    <property type="entry name" value="7tmC_GPR158-like"/>
    <property type="match status" value="1"/>
</dbReference>
<evidence type="ECO:0000256" key="16">
    <source>
        <dbReference type="ARBA" id="ARBA00034104"/>
    </source>
</evidence>
<comment type="similarity">
    <text evidence="2">Belongs to the G-protein coupled receptor 3 family.</text>
</comment>
<keyword evidence="11" id="KW-0675">Receptor</keyword>
<keyword evidence="9 18" id="KW-0472">Membrane</keyword>
<evidence type="ECO:0000313" key="20">
    <source>
        <dbReference type="EMBL" id="RWS28947.1"/>
    </source>
</evidence>
<dbReference type="OrthoDB" id="5823771at2759"/>
<keyword evidence="4 18" id="KW-0812">Transmembrane</keyword>
<evidence type="ECO:0000256" key="3">
    <source>
        <dbReference type="ARBA" id="ARBA00022475"/>
    </source>
</evidence>
<dbReference type="InterPro" id="IPR009030">
    <property type="entry name" value="Growth_fac_rcpt_cys_sf"/>
</dbReference>
<comment type="subcellular location">
    <subcellularLocation>
        <location evidence="1">Cell projection</location>
        <location evidence="1">Neuron projection</location>
    </subcellularLocation>
    <subcellularLocation>
        <location evidence="16">Postsynaptic cell membrane</location>
        <topology evidence="16">Multi-pass membrane protein</topology>
    </subcellularLocation>
</comment>
<dbReference type="VEuPathDB" id="VectorBase:LDEU003093"/>
<evidence type="ECO:0000256" key="14">
    <source>
        <dbReference type="ARBA" id="ARBA00023257"/>
    </source>
</evidence>
<evidence type="ECO:0000256" key="1">
    <source>
        <dbReference type="ARBA" id="ARBA00004487"/>
    </source>
</evidence>
<keyword evidence="12" id="KW-0325">Glycoprotein</keyword>
<feature type="region of interest" description="Disordered" evidence="17">
    <location>
        <begin position="423"/>
        <end position="499"/>
    </location>
</feature>
<sequence length="499" mass="57318">MQCMPIQGKGFRRGSYRCRCKPGFFIEKQQNETDFYYNFFNGSELEKAFAATSDSSSLDNFKCTACPQGCQSCVDNTPCFVQYNIILRNVALGLQSFCATITLVLNIVIFKLRRSKAIASSRWIMLEMILFGAFLLYITVIIRYFEPTPVTCFIEPWFREVGFGFCFGAIIIKLYRIYAEFQTRKAHRVCVRDKDLLKYLGGIILVVIGYMASWSALVLDSINGITNITGQRATTNILEEGRTSEGLRYMACKELSWDYVTESGELCFLITGIYITYCIRNARPEIYDEKWTLCVCIYIETIVSTITYVIRHIFWSKLHPDYIFALCLIRCQLTVSLVLLLLLGPKIWYHNRPPTSKNKSRYFSARQNRVPEVLKLHSAILSNGEVDIGEINLSDMDPEDIRSELRRVYTQMQILRNKTMRKDNPHISKRRGGRKGTHRRFSLQPFHHKHKSHAAEEVTEVSRTPEESTASFEGTSVVHPDGPSVVRIESDPTNSGENR</sequence>
<dbReference type="EMBL" id="NCKV01001141">
    <property type="protein sequence ID" value="RWS28947.1"/>
    <property type="molecule type" value="Genomic_DNA"/>
</dbReference>
<keyword evidence="13" id="KW-0807">Transducer</keyword>
<dbReference type="Proteomes" id="UP000288716">
    <property type="component" value="Unassembled WGS sequence"/>
</dbReference>
<feature type="transmembrane region" description="Helical" evidence="18">
    <location>
        <begin position="124"/>
        <end position="145"/>
    </location>
</feature>
<keyword evidence="6 18" id="KW-1133">Transmembrane helix</keyword>
<evidence type="ECO:0000256" key="4">
    <source>
        <dbReference type="ARBA" id="ARBA00022692"/>
    </source>
</evidence>